<dbReference type="InterPro" id="IPR008754">
    <property type="entry name" value="Peptidase_M43"/>
</dbReference>
<evidence type="ECO:0000259" key="11">
    <source>
        <dbReference type="Pfam" id="PF05572"/>
    </source>
</evidence>
<evidence type="ECO:0000256" key="8">
    <source>
        <dbReference type="ARBA" id="ARBA00023157"/>
    </source>
</evidence>
<evidence type="ECO:0000256" key="2">
    <source>
        <dbReference type="ARBA" id="ARBA00022670"/>
    </source>
</evidence>
<reference evidence="12" key="1">
    <citation type="submission" date="2020-02" db="EMBL/GenBank/DDBJ databases">
        <authorList>
            <person name="Meier V. D."/>
        </authorList>
    </citation>
    <scope>NUCLEOTIDE SEQUENCE</scope>
    <source>
        <strain evidence="12">AVDCRST_MAG32</strain>
    </source>
</reference>
<dbReference type="CDD" id="cd04275">
    <property type="entry name" value="ZnMc_pappalysin_like"/>
    <property type="match status" value="1"/>
</dbReference>
<dbReference type="GO" id="GO:0046872">
    <property type="term" value="F:metal ion binding"/>
    <property type="evidence" value="ECO:0007669"/>
    <property type="project" value="UniProtKB-KW"/>
</dbReference>
<dbReference type="GO" id="GO:0006508">
    <property type="term" value="P:proteolysis"/>
    <property type="evidence" value="ECO:0007669"/>
    <property type="project" value="UniProtKB-KW"/>
</dbReference>
<dbReference type="PANTHER" id="PTHR47466:SF1">
    <property type="entry name" value="METALLOPROTEASE MEP1 (AFU_ORTHOLOGUE AFUA_1G07730)-RELATED"/>
    <property type="match status" value="1"/>
</dbReference>
<name>A0A6J4NRN1_9ACTN</name>
<accession>A0A6J4NRN1</accession>
<evidence type="ECO:0000256" key="6">
    <source>
        <dbReference type="ARBA" id="ARBA00022833"/>
    </source>
</evidence>
<dbReference type="SUPFAM" id="SSF55486">
    <property type="entry name" value="Metalloproteases ('zincins'), catalytic domain"/>
    <property type="match status" value="1"/>
</dbReference>
<evidence type="ECO:0000313" key="12">
    <source>
        <dbReference type="EMBL" id="CAA9395423.1"/>
    </source>
</evidence>
<keyword evidence="4 10" id="KW-0732">Signal</keyword>
<keyword evidence="8" id="KW-1015">Disulfide bond</keyword>
<evidence type="ECO:0000256" key="7">
    <source>
        <dbReference type="ARBA" id="ARBA00023049"/>
    </source>
</evidence>
<dbReference type="Pfam" id="PF05572">
    <property type="entry name" value="Peptidase_M43"/>
    <property type="match status" value="1"/>
</dbReference>
<keyword evidence="5" id="KW-0378">Hydrolase</keyword>
<keyword evidence="3" id="KW-0479">Metal-binding</keyword>
<feature type="region of interest" description="Disordered" evidence="9">
    <location>
        <begin position="37"/>
        <end position="69"/>
    </location>
</feature>
<feature type="chain" id="PRO_5039056305" description="Peptidase M43 pregnancy-associated plasma-A domain-containing protein" evidence="10">
    <location>
        <begin position="29"/>
        <end position="312"/>
    </location>
</feature>
<keyword evidence="2" id="KW-0645">Protease</keyword>
<evidence type="ECO:0000256" key="4">
    <source>
        <dbReference type="ARBA" id="ARBA00022729"/>
    </source>
</evidence>
<evidence type="ECO:0000256" key="10">
    <source>
        <dbReference type="SAM" id="SignalP"/>
    </source>
</evidence>
<keyword evidence="6" id="KW-0862">Zinc</keyword>
<comment type="similarity">
    <text evidence="1">Belongs to the peptidase M43B family.</text>
</comment>
<dbReference type="AlphaFoldDB" id="A0A6J4NRN1"/>
<evidence type="ECO:0000256" key="1">
    <source>
        <dbReference type="ARBA" id="ARBA00008721"/>
    </source>
</evidence>
<dbReference type="GO" id="GO:0008237">
    <property type="term" value="F:metallopeptidase activity"/>
    <property type="evidence" value="ECO:0007669"/>
    <property type="project" value="UniProtKB-KW"/>
</dbReference>
<evidence type="ECO:0000256" key="9">
    <source>
        <dbReference type="SAM" id="MobiDB-lite"/>
    </source>
</evidence>
<organism evidence="12">
    <name type="scientific">uncultured Nocardioides sp</name>
    <dbReference type="NCBI Taxonomy" id="198441"/>
    <lineage>
        <taxon>Bacteria</taxon>
        <taxon>Bacillati</taxon>
        <taxon>Actinomycetota</taxon>
        <taxon>Actinomycetes</taxon>
        <taxon>Propionibacteriales</taxon>
        <taxon>Nocardioidaceae</taxon>
        <taxon>Nocardioides</taxon>
        <taxon>environmental samples</taxon>
    </lineage>
</organism>
<dbReference type="PANTHER" id="PTHR47466">
    <property type="match status" value="1"/>
</dbReference>
<dbReference type="InterPro" id="IPR024079">
    <property type="entry name" value="MetalloPept_cat_dom_sf"/>
</dbReference>
<keyword evidence="7" id="KW-0482">Metalloprotease</keyword>
<gene>
    <name evidence="12" type="ORF">AVDCRST_MAG32-2596</name>
</gene>
<sequence length="312" mass="33369">MRNSRGARFAALATISLSLVGVVGVAPAQARIADASQCIESEESHEGESASARGGGVERGQDHREVSAAEQKQITAKAKELAAANSTAAAAAPSVPVYVHVMVAKDRVTGNVSDTQIAQQIDVLNKTFGGTESTSASNTGFTFYLAGTDRFYNDSWHKDRQSSTYRKQTRQGGANALNVWLVDFSYLGIATFPWDYARNGAIDGVRVNYASLPGGSIANYNYGETGTHEVGHWLGLYHTFQGGCTTTNDEVSDTPAQGSSTNGCPEGADTCSLPGLDPIHNYMDYSYDTCYTMFTAGQTSRMNTMWTAYRAA</sequence>
<evidence type="ECO:0000256" key="3">
    <source>
        <dbReference type="ARBA" id="ARBA00022723"/>
    </source>
</evidence>
<feature type="signal peptide" evidence="10">
    <location>
        <begin position="1"/>
        <end position="28"/>
    </location>
</feature>
<evidence type="ECO:0000256" key="5">
    <source>
        <dbReference type="ARBA" id="ARBA00022801"/>
    </source>
</evidence>
<proteinExistence type="inferred from homology"/>
<dbReference type="EMBL" id="CADCUM010000102">
    <property type="protein sequence ID" value="CAA9395423.1"/>
    <property type="molecule type" value="Genomic_DNA"/>
</dbReference>
<dbReference type="Gene3D" id="3.40.390.10">
    <property type="entry name" value="Collagenase (Catalytic Domain)"/>
    <property type="match status" value="1"/>
</dbReference>
<protein>
    <recommendedName>
        <fullName evidence="11">Peptidase M43 pregnancy-associated plasma-A domain-containing protein</fullName>
    </recommendedName>
</protein>
<feature type="domain" description="Peptidase M43 pregnancy-associated plasma-A" evidence="11">
    <location>
        <begin position="188"/>
        <end position="304"/>
    </location>
</feature>